<dbReference type="OMA" id="WQTEFTS"/>
<dbReference type="GO" id="GO:0016020">
    <property type="term" value="C:membrane"/>
    <property type="evidence" value="ECO:0007669"/>
    <property type="project" value="TreeGrafter"/>
</dbReference>
<reference evidence="4" key="2">
    <citation type="submission" date="2025-08" db="UniProtKB">
        <authorList>
            <consortium name="Ensembl"/>
        </authorList>
    </citation>
    <scope>IDENTIFICATION</scope>
</reference>
<organism evidence="4 5">
    <name type="scientific">Echeneis naucrates</name>
    <name type="common">Live sharksucker</name>
    <dbReference type="NCBI Taxonomy" id="173247"/>
    <lineage>
        <taxon>Eukaryota</taxon>
        <taxon>Metazoa</taxon>
        <taxon>Chordata</taxon>
        <taxon>Craniata</taxon>
        <taxon>Vertebrata</taxon>
        <taxon>Euteleostomi</taxon>
        <taxon>Actinopterygii</taxon>
        <taxon>Neopterygii</taxon>
        <taxon>Teleostei</taxon>
        <taxon>Neoteleostei</taxon>
        <taxon>Acanthomorphata</taxon>
        <taxon>Carangaria</taxon>
        <taxon>Carangiformes</taxon>
        <taxon>Echeneidae</taxon>
        <taxon>Echeneis</taxon>
    </lineage>
</organism>
<evidence type="ECO:0000259" key="3">
    <source>
        <dbReference type="Pfam" id="PF07894"/>
    </source>
</evidence>
<gene>
    <name evidence="4" type="primary">fam83b</name>
</gene>
<dbReference type="PANTHER" id="PTHR16181:SF29">
    <property type="entry name" value="PROTEIN FAM83A-RELATED"/>
    <property type="match status" value="1"/>
</dbReference>
<keyword evidence="5" id="KW-1185">Reference proteome</keyword>
<evidence type="ECO:0000313" key="4">
    <source>
        <dbReference type="Ensembl" id="ENSENLP00000052571.1"/>
    </source>
</evidence>
<dbReference type="GO" id="GO:0007165">
    <property type="term" value="P:signal transduction"/>
    <property type="evidence" value="ECO:0007669"/>
    <property type="project" value="TreeGrafter"/>
</dbReference>
<feature type="domain" description="Scaffolding anchor of CK1" evidence="3">
    <location>
        <begin position="31"/>
        <end position="288"/>
    </location>
</feature>
<dbReference type="Proteomes" id="UP000472264">
    <property type="component" value="Chromosome 15"/>
</dbReference>
<accession>A0A665X9N4</accession>
<dbReference type="Pfam" id="PF07894">
    <property type="entry name" value="SACK1"/>
    <property type="match status" value="1"/>
</dbReference>
<proteinExistence type="inferred from homology"/>
<feature type="region of interest" description="Disordered" evidence="2">
    <location>
        <begin position="76"/>
        <end position="111"/>
    </location>
</feature>
<name>A0A665X9N4_ECHNA</name>
<dbReference type="GO" id="GO:0005737">
    <property type="term" value="C:cytoplasm"/>
    <property type="evidence" value="ECO:0007669"/>
    <property type="project" value="TreeGrafter"/>
</dbReference>
<dbReference type="SUPFAM" id="SSF56024">
    <property type="entry name" value="Phospholipase D/nuclease"/>
    <property type="match status" value="1"/>
</dbReference>
<reference evidence="4" key="1">
    <citation type="submission" date="2021-04" db="EMBL/GenBank/DDBJ databases">
        <authorList>
            <consortium name="Wellcome Sanger Institute Data Sharing"/>
        </authorList>
    </citation>
    <scope>NUCLEOTIDE SEQUENCE [LARGE SCALE GENOMIC DNA]</scope>
</reference>
<dbReference type="Ensembl" id="ENSENLT00000053838.1">
    <property type="protein sequence ID" value="ENSENLP00000052571.1"/>
    <property type="gene ID" value="ENSENLG00000021978.1"/>
</dbReference>
<evidence type="ECO:0000256" key="2">
    <source>
        <dbReference type="SAM" id="MobiDB-lite"/>
    </source>
</evidence>
<dbReference type="PANTHER" id="PTHR16181">
    <property type="entry name" value="PROTEIN FAM83A-RELATED"/>
    <property type="match status" value="1"/>
</dbReference>
<reference evidence="4" key="3">
    <citation type="submission" date="2025-09" db="UniProtKB">
        <authorList>
            <consortium name="Ensembl"/>
        </authorList>
    </citation>
    <scope>IDENTIFICATION</scope>
</reference>
<evidence type="ECO:0000313" key="5">
    <source>
        <dbReference type="Proteomes" id="UP000472264"/>
    </source>
</evidence>
<dbReference type="InterPro" id="IPR012461">
    <property type="entry name" value="SACK1"/>
</dbReference>
<protein>
    <recommendedName>
        <fullName evidence="3">Scaffolding anchor of CK1 domain-containing protein</fullName>
    </recommendedName>
</protein>
<sequence>MLEQTFDNTALRYSQSQCKQTLAQERTTSGLPHYKETYRLAIDRLLSGGRDSYQEFLKGERTGSFLSEDELLFITENAEHLPPQSKTEETDDPTDDSTDNHSSSGTYWPIHSDVQTPDLDLGWPEFMHEQLQTNIDLLFHPPRQNKPTIKEVIRKHLQDARQVIAIVMDSFTDVDIFRETVDASIRGVPVYVLLDDFHLKSFLTMVENQDNMRVRTVKGQDYLCRSGAKFHGAMEQKFLLVDCHTAIYGSYSFTWSFEKINLSMVQVISGHLVKLYDEEFRTLYARSSAPTELCPPDGLFQLPFTFYLIINT</sequence>
<dbReference type="GO" id="GO:0019901">
    <property type="term" value="F:protein kinase binding"/>
    <property type="evidence" value="ECO:0007669"/>
    <property type="project" value="TreeGrafter"/>
</dbReference>
<dbReference type="InterPro" id="IPR050944">
    <property type="entry name" value="FAM83"/>
</dbReference>
<dbReference type="Gene3D" id="3.30.870.10">
    <property type="entry name" value="Endonuclease Chain A"/>
    <property type="match status" value="1"/>
</dbReference>
<dbReference type="AlphaFoldDB" id="A0A665X9N4"/>
<comment type="similarity">
    <text evidence="1">Belongs to the FAM83 family.</text>
</comment>
<evidence type="ECO:0000256" key="1">
    <source>
        <dbReference type="ARBA" id="ARBA00006937"/>
    </source>
</evidence>